<evidence type="ECO:0000256" key="7">
    <source>
        <dbReference type="ARBA" id="ARBA00022729"/>
    </source>
</evidence>
<accession>A0A212JWY3</accession>
<comment type="subcellular location">
    <subcellularLocation>
        <location evidence="1">Endomembrane system</location>
    </subcellularLocation>
    <subcellularLocation>
        <location evidence="2">Periplasm</location>
    </subcellularLocation>
</comment>
<keyword evidence="9" id="KW-1133">Transmembrane helix</keyword>
<evidence type="ECO:0000256" key="5">
    <source>
        <dbReference type="ARBA" id="ARBA00022475"/>
    </source>
</evidence>
<evidence type="ECO:0000256" key="2">
    <source>
        <dbReference type="ARBA" id="ARBA00004418"/>
    </source>
</evidence>
<comment type="similarity">
    <text evidence="3">Belongs to the bacterial solute-binding protein SsuA/TauA family.</text>
</comment>
<dbReference type="AlphaFoldDB" id="A0A212JWY3"/>
<dbReference type="EMBL" id="FLUQ01000002">
    <property type="protein sequence ID" value="SBW03862.1"/>
    <property type="molecule type" value="Genomic_DNA"/>
</dbReference>
<dbReference type="Pfam" id="PF13379">
    <property type="entry name" value="NMT1_2"/>
    <property type="match status" value="1"/>
</dbReference>
<evidence type="ECO:0000313" key="10">
    <source>
        <dbReference type="EMBL" id="SBW03862.1"/>
    </source>
</evidence>
<dbReference type="GO" id="GO:0012505">
    <property type="term" value="C:endomembrane system"/>
    <property type="evidence" value="ECO:0007669"/>
    <property type="project" value="UniProtKB-SubCell"/>
</dbReference>
<dbReference type="PANTHER" id="PTHR30024">
    <property type="entry name" value="ALIPHATIC SULFONATES-BINDING PROTEIN-RELATED"/>
    <property type="match status" value="1"/>
</dbReference>
<dbReference type="SUPFAM" id="SSF53850">
    <property type="entry name" value="Periplasmic binding protein-like II"/>
    <property type="match status" value="1"/>
</dbReference>
<evidence type="ECO:0000256" key="3">
    <source>
        <dbReference type="ARBA" id="ARBA00010742"/>
    </source>
</evidence>
<dbReference type="InterPro" id="IPR044527">
    <property type="entry name" value="NrtA/CpmA_ABC-bd_dom"/>
</dbReference>
<name>A0A212JWY3_9DELT</name>
<evidence type="ECO:0000256" key="6">
    <source>
        <dbReference type="ARBA" id="ARBA00022519"/>
    </source>
</evidence>
<reference evidence="10" key="1">
    <citation type="submission" date="2016-04" db="EMBL/GenBank/DDBJ databases">
        <authorList>
            <person name="Evans L.H."/>
            <person name="Alamgir A."/>
            <person name="Owens N."/>
            <person name="Weber N.D."/>
            <person name="Virtaneva K."/>
            <person name="Barbian K."/>
            <person name="Babar A."/>
            <person name="Rosenke K."/>
        </authorList>
    </citation>
    <scope>NUCLEOTIDE SEQUENCE</scope>
    <source>
        <strain evidence="10">86</strain>
    </source>
</reference>
<evidence type="ECO:0000256" key="8">
    <source>
        <dbReference type="ARBA" id="ARBA00023136"/>
    </source>
</evidence>
<keyword evidence="7" id="KW-0732">Signal</keyword>
<sequence length="338" mass="37092">MKKTFTASAGLIWTFWLLLGFGSVFFIFFAANARSAFGPEKELRVGYFPNVTHAHALIAQNMALEGRGWFEERLPGVTITWHGFNAGPSAMEALFAKAVDCTYVGPNPVLNAYLRAKGGVAVVSGAVRGGAGLVVPADSALSEPTHFKGKRIATPQLGNTQDIACRYWLTQAGLKVTMAGGDVSLIPVPNPSILPLFVKGEVDAAWTVEPWVSRLELEGRGKLLYAEPAATSLTTVLSANAAWADREPDLARRFSQAHQELTEWIRQNPDEAQRRVADELTRQMRRTFPLELVKHAWPRLVFENAVNAEDFIFSLKAAQDAGFVRNVNMGLEKLVAWP</sequence>
<keyword evidence="9" id="KW-0812">Transmembrane</keyword>
<evidence type="ECO:0000256" key="1">
    <source>
        <dbReference type="ARBA" id="ARBA00004308"/>
    </source>
</evidence>
<gene>
    <name evidence="10" type="ORF">KL86DPRO_20215</name>
</gene>
<organism evidence="10">
    <name type="scientific">uncultured delta proteobacterium</name>
    <dbReference type="NCBI Taxonomy" id="34034"/>
    <lineage>
        <taxon>Bacteria</taxon>
        <taxon>Deltaproteobacteria</taxon>
        <taxon>environmental samples</taxon>
    </lineage>
</organism>
<evidence type="ECO:0000256" key="4">
    <source>
        <dbReference type="ARBA" id="ARBA00022448"/>
    </source>
</evidence>
<keyword evidence="8 9" id="KW-0472">Membrane</keyword>
<dbReference type="CDD" id="cd13553">
    <property type="entry name" value="PBP2_NrtA_CpmA_like"/>
    <property type="match status" value="1"/>
</dbReference>
<keyword evidence="4" id="KW-0813">Transport</keyword>
<keyword evidence="6" id="KW-0997">Cell inner membrane</keyword>
<dbReference type="GO" id="GO:0042597">
    <property type="term" value="C:periplasmic space"/>
    <property type="evidence" value="ECO:0007669"/>
    <property type="project" value="UniProtKB-SubCell"/>
</dbReference>
<feature type="transmembrane region" description="Helical" evidence="9">
    <location>
        <begin position="12"/>
        <end position="31"/>
    </location>
</feature>
<evidence type="ECO:0000256" key="9">
    <source>
        <dbReference type="SAM" id="Phobius"/>
    </source>
</evidence>
<keyword evidence="5" id="KW-1003">Cell membrane</keyword>
<dbReference type="PANTHER" id="PTHR30024:SF47">
    <property type="entry name" value="TAURINE-BINDING PERIPLASMIC PROTEIN"/>
    <property type="match status" value="1"/>
</dbReference>
<proteinExistence type="inferred from homology"/>
<protein>
    <submittedName>
        <fullName evidence="10">ABC transporter, substrate-binding protein, aliphatic sulfonates family</fullName>
    </submittedName>
</protein>
<dbReference type="Gene3D" id="3.40.190.10">
    <property type="entry name" value="Periplasmic binding protein-like II"/>
    <property type="match status" value="2"/>
</dbReference>